<gene>
    <name evidence="3" type="ORF">KFL_000010180</name>
</gene>
<feature type="region of interest" description="Disordered" evidence="2">
    <location>
        <begin position="842"/>
        <end position="871"/>
    </location>
</feature>
<feature type="coiled-coil region" evidence="1">
    <location>
        <begin position="453"/>
        <end position="512"/>
    </location>
</feature>
<name>A0A0U9HHW8_KLENI</name>
<accession>A0A0U9HHW8</accession>
<feature type="compositionally biased region" description="Basic and acidic residues" evidence="2">
    <location>
        <begin position="40"/>
        <end position="52"/>
    </location>
</feature>
<sequence length="1016" mass="109210">MEEVVVECQQGGMDSSAGDVGMTSSKKRKPEESDPGEQPSLKRAEISDKDESALPGSSGGQIKSVGSNGNLLEGGGQTAEEADAVEPADILKMNGQLLELVHELEAHLFDSGKPVQKTKFSESVEASQQRLNRYKKKKHRIATPASIPPVEVRRKQGGIPAAGSMPASTASTFGHGIVSPSVWSQGVFSNVVAPGGAAGGQGLASLLQTGEETPVSEYKQAGQESQKPVEGASAPGAKDDKPASSGSGQGSKEKGEEVDGAAEGVAARGDEALAKLVIQKEEEIGKLRTELQAIQQQTGATARPDATQALPPRTPMPDAAQALPPMTPRGPSGNAPPAALAATVAELEKKLAEVTAENTALQTTVKAARADAEKQEVRIATLESIISKKDAAHTELAAQLEAARKGTEGEGSHSDSELKNEVRQLREALEVVHAVEGELRRQSAEKDSRITAAASIVEQLKQATEHLQEEKKLKEAETVQLRRENGELHAQVAEAMRLLNAQEESIAALQKQLQTAADPVSPPVIEAAEAQAARSILEVAKEFNVKTIDKLKVELQKARLVESLEAALQQSIKELAHQRSGQHPGEAPSKAHDTGLLRLRELEAVLANLERENAGLRHELADAVKDKRKGKDWEEEKLQKQLDNKTREVEDLSKDLQASYVQHSKVQRMLELLREANIGSVEKVRIMIKRHQQFDSLEGKVRTLEAENASLQRKLKRLQGAPPDVGSPAADPQKPWVRPEGAPGKPAETDDNSREDVPIANRKLGKTNSVDGDRVDRNKGPEGEKTSGEGKGAEGEGALALGAPDLEALVSRVGGELGGPRDEERLRDLLKAAERVGELEQAIAEQKHRADKAEARLKKSNADDKTSASESQALSAMVRVLGLERGGNESGVVAIEKALQAAASEREAMKKELEQKREEVDVMARRLRDISHKNAKMEELHQASAEAAGEAAGLQMQLITSQSMLQQLQRRNRSLLMDAAAAQAVLELLRGPYIRDVGQLQLLLERAIELSISEQR</sequence>
<dbReference type="EMBL" id="DF236950">
    <property type="protein sequence ID" value="GAQ77569.1"/>
    <property type="molecule type" value="Genomic_DNA"/>
</dbReference>
<evidence type="ECO:0000313" key="4">
    <source>
        <dbReference type="Proteomes" id="UP000054558"/>
    </source>
</evidence>
<organism evidence="3 4">
    <name type="scientific">Klebsormidium nitens</name>
    <name type="common">Green alga</name>
    <name type="synonym">Ulothrix nitens</name>
    <dbReference type="NCBI Taxonomy" id="105231"/>
    <lineage>
        <taxon>Eukaryota</taxon>
        <taxon>Viridiplantae</taxon>
        <taxon>Streptophyta</taxon>
        <taxon>Klebsormidiophyceae</taxon>
        <taxon>Klebsormidiales</taxon>
        <taxon>Klebsormidiaceae</taxon>
        <taxon>Klebsormidium</taxon>
    </lineage>
</organism>
<feature type="compositionally biased region" description="Basic and acidic residues" evidence="2">
    <location>
        <begin position="747"/>
        <end position="757"/>
    </location>
</feature>
<feature type="compositionally biased region" description="Basic and acidic residues" evidence="2">
    <location>
        <begin position="845"/>
        <end position="867"/>
    </location>
</feature>
<feature type="region of interest" description="Disordered" evidence="2">
    <location>
        <begin position="1"/>
        <end position="85"/>
    </location>
</feature>
<keyword evidence="1" id="KW-0175">Coiled coil</keyword>
<feature type="coiled-coil region" evidence="1">
    <location>
        <begin position="892"/>
        <end position="933"/>
    </location>
</feature>
<evidence type="ECO:0000313" key="3">
    <source>
        <dbReference type="EMBL" id="GAQ77569.1"/>
    </source>
</evidence>
<feature type="coiled-coil region" evidence="1">
    <location>
        <begin position="344"/>
        <end position="385"/>
    </location>
</feature>
<dbReference type="OMA" id="EQHITEQ"/>
<feature type="compositionally biased region" description="Polar residues" evidence="2">
    <location>
        <begin position="60"/>
        <end position="70"/>
    </location>
</feature>
<dbReference type="Proteomes" id="UP000054558">
    <property type="component" value="Unassembled WGS sequence"/>
</dbReference>
<dbReference type="PANTHER" id="PTHR45615:SF40">
    <property type="entry name" value="MYOSIN HEAVY CHAIN, NON-MUSCLE"/>
    <property type="match status" value="1"/>
</dbReference>
<evidence type="ECO:0000256" key="1">
    <source>
        <dbReference type="SAM" id="Coils"/>
    </source>
</evidence>
<feature type="region of interest" description="Disordered" evidence="2">
    <location>
        <begin position="211"/>
        <end position="271"/>
    </location>
</feature>
<feature type="compositionally biased region" description="Basic and acidic residues" evidence="2">
    <location>
        <begin position="771"/>
        <end position="794"/>
    </location>
</feature>
<feature type="region of interest" description="Disordered" evidence="2">
    <location>
        <begin position="718"/>
        <end position="804"/>
    </location>
</feature>
<keyword evidence="4" id="KW-1185">Reference proteome</keyword>
<feature type="region of interest" description="Disordered" evidence="2">
    <location>
        <begin position="294"/>
        <end position="337"/>
    </location>
</feature>
<reference evidence="3 4" key="1">
    <citation type="journal article" date="2014" name="Nat. Commun.">
        <title>Klebsormidium flaccidum genome reveals primary factors for plant terrestrial adaptation.</title>
        <authorList>
            <person name="Hori K."/>
            <person name="Maruyama F."/>
            <person name="Fujisawa T."/>
            <person name="Togashi T."/>
            <person name="Yamamoto N."/>
            <person name="Seo M."/>
            <person name="Sato S."/>
            <person name="Yamada T."/>
            <person name="Mori H."/>
            <person name="Tajima N."/>
            <person name="Moriyama T."/>
            <person name="Ikeuchi M."/>
            <person name="Watanabe M."/>
            <person name="Wada H."/>
            <person name="Kobayashi K."/>
            <person name="Saito M."/>
            <person name="Masuda T."/>
            <person name="Sasaki-Sekimoto Y."/>
            <person name="Mashiguchi K."/>
            <person name="Awai K."/>
            <person name="Shimojima M."/>
            <person name="Masuda S."/>
            <person name="Iwai M."/>
            <person name="Nobusawa T."/>
            <person name="Narise T."/>
            <person name="Kondo S."/>
            <person name="Saito H."/>
            <person name="Sato R."/>
            <person name="Murakawa M."/>
            <person name="Ihara Y."/>
            <person name="Oshima-Yamada Y."/>
            <person name="Ohtaka K."/>
            <person name="Satoh M."/>
            <person name="Sonobe K."/>
            <person name="Ishii M."/>
            <person name="Ohtani R."/>
            <person name="Kanamori-Sato M."/>
            <person name="Honoki R."/>
            <person name="Miyazaki D."/>
            <person name="Mochizuki H."/>
            <person name="Umetsu J."/>
            <person name="Higashi K."/>
            <person name="Shibata D."/>
            <person name="Kamiya Y."/>
            <person name="Sato N."/>
            <person name="Nakamura Y."/>
            <person name="Tabata S."/>
            <person name="Ida S."/>
            <person name="Kurokawa K."/>
            <person name="Ohta H."/>
        </authorList>
    </citation>
    <scope>NUCLEOTIDE SEQUENCE [LARGE SCALE GENOMIC DNA]</scope>
    <source>
        <strain evidence="3 4">NIES-2285</strain>
    </source>
</reference>
<protein>
    <submittedName>
        <fullName evidence="3">Uncharacterized protein</fullName>
    </submittedName>
</protein>
<proteinExistence type="predicted"/>
<feature type="region of interest" description="Disordered" evidence="2">
    <location>
        <begin position="136"/>
        <end position="166"/>
    </location>
</feature>
<evidence type="ECO:0000256" key="2">
    <source>
        <dbReference type="SAM" id="MobiDB-lite"/>
    </source>
</evidence>
<feature type="coiled-coil region" evidence="1">
    <location>
        <begin position="592"/>
        <end position="655"/>
    </location>
</feature>
<dbReference type="PANTHER" id="PTHR45615">
    <property type="entry name" value="MYOSIN HEAVY CHAIN, NON-MUSCLE"/>
    <property type="match status" value="1"/>
</dbReference>
<dbReference type="AlphaFoldDB" id="A0A0U9HHW8"/>